<name>A0AAD7HZ36_9AGAR</name>
<organism evidence="1 2">
    <name type="scientific">Mycena metata</name>
    <dbReference type="NCBI Taxonomy" id="1033252"/>
    <lineage>
        <taxon>Eukaryota</taxon>
        <taxon>Fungi</taxon>
        <taxon>Dikarya</taxon>
        <taxon>Basidiomycota</taxon>
        <taxon>Agaricomycotina</taxon>
        <taxon>Agaricomycetes</taxon>
        <taxon>Agaricomycetidae</taxon>
        <taxon>Agaricales</taxon>
        <taxon>Marasmiineae</taxon>
        <taxon>Mycenaceae</taxon>
        <taxon>Mycena</taxon>
    </lineage>
</organism>
<dbReference type="AlphaFoldDB" id="A0AAD7HZ36"/>
<evidence type="ECO:0000313" key="1">
    <source>
        <dbReference type="EMBL" id="KAJ7731378.1"/>
    </source>
</evidence>
<sequence length="249" mass="26504">MLDDTSFILDRISDSHALTAAGAPVHAAREFTVIHALPPTRDAFRLGHLVGLTPIQPLPTLSRTRYRRKVARIDDPLFTERRYSTADRASAPAISKLIATKQPHPIVFSGPLTLPLVFGSKQPVVAPPFEAQSTNFWISGCANWKTALYGQPHVSLIAAGMLPASALKTAGTSATQPTLLPVKPLQLELCTLGGSRTEEAAGIPVGMADADDEDAVLVDVDEDDEDLAASELDEGMLCGHTHPAACLLS</sequence>
<dbReference type="Proteomes" id="UP001215598">
    <property type="component" value="Unassembled WGS sequence"/>
</dbReference>
<reference evidence="1" key="1">
    <citation type="submission" date="2023-03" db="EMBL/GenBank/DDBJ databases">
        <title>Massive genome expansion in bonnet fungi (Mycena s.s.) driven by repeated elements and novel gene families across ecological guilds.</title>
        <authorList>
            <consortium name="Lawrence Berkeley National Laboratory"/>
            <person name="Harder C.B."/>
            <person name="Miyauchi S."/>
            <person name="Viragh M."/>
            <person name="Kuo A."/>
            <person name="Thoen E."/>
            <person name="Andreopoulos B."/>
            <person name="Lu D."/>
            <person name="Skrede I."/>
            <person name="Drula E."/>
            <person name="Henrissat B."/>
            <person name="Morin E."/>
            <person name="Kohler A."/>
            <person name="Barry K."/>
            <person name="LaButti K."/>
            <person name="Morin E."/>
            <person name="Salamov A."/>
            <person name="Lipzen A."/>
            <person name="Mereny Z."/>
            <person name="Hegedus B."/>
            <person name="Baldrian P."/>
            <person name="Stursova M."/>
            <person name="Weitz H."/>
            <person name="Taylor A."/>
            <person name="Grigoriev I.V."/>
            <person name="Nagy L.G."/>
            <person name="Martin F."/>
            <person name="Kauserud H."/>
        </authorList>
    </citation>
    <scope>NUCLEOTIDE SEQUENCE</scope>
    <source>
        <strain evidence="1">CBHHK182m</strain>
    </source>
</reference>
<keyword evidence="2" id="KW-1185">Reference proteome</keyword>
<gene>
    <name evidence="1" type="ORF">B0H16DRAFT_1893360</name>
</gene>
<protein>
    <submittedName>
        <fullName evidence="1">Uncharacterized protein</fullName>
    </submittedName>
</protein>
<proteinExistence type="predicted"/>
<comment type="caution">
    <text evidence="1">The sequence shown here is derived from an EMBL/GenBank/DDBJ whole genome shotgun (WGS) entry which is preliminary data.</text>
</comment>
<accession>A0AAD7HZ36</accession>
<evidence type="ECO:0000313" key="2">
    <source>
        <dbReference type="Proteomes" id="UP001215598"/>
    </source>
</evidence>
<dbReference type="EMBL" id="JARKIB010000153">
    <property type="protein sequence ID" value="KAJ7731378.1"/>
    <property type="molecule type" value="Genomic_DNA"/>
</dbReference>